<sequence>MAKIAKTNIKRSRKGCLSCKKLRIKCTEEKPACEYCVHTSRECVYPLSCQVQSAPDPEPVAAELTASPISETVDHQSRFSSKGSTISHTSDAVHPADDSDRSTASPTSLERKTDMQSSLTTDSCHLVDTVVVVQPHQSGLDSNQPSEVDRLMRNLMLTQASTLLGISRFELRLLKFFDEECAQVFSYGISREIYDAWKYKVPPLFLESSLVRQSIFSFAALGLSTRVDLRSLQKSDNGINHWVWEKIAPKKFSNLKSSLPVSLYDAYADNGKCLYVKTTNYFLQALSKSRQKLSEATSLVERDLAAMGSFENPVVAKELVVSSILMFTFLGTQPHGLIKLISFDESESDFISIAAGCRDTIANYSNAVLQSDSRGFLYFKVEEDQLEISLKECEYPVIMDLVHHLNDSMGTEISGESSHITSTLQTAIASMARALVACSHFKMPIPVFRFIMILSDDMKHLLHSKHAYASRILYVYSCLCSIARLQMFEDHNIWRDYILWYQGEAVAQNWAWYQMDEALYVLVIKKHFQFLDFANFAMIDPVALRDCDIDEDGELVHGYEKRTSIQP</sequence>
<dbReference type="CDD" id="cd00067">
    <property type="entry name" value="GAL4"/>
    <property type="match status" value="1"/>
</dbReference>
<dbReference type="SUPFAM" id="SSF57701">
    <property type="entry name" value="Zn2/Cys6 DNA-binding domain"/>
    <property type="match status" value="1"/>
</dbReference>
<feature type="region of interest" description="Disordered" evidence="1">
    <location>
        <begin position="68"/>
        <end position="120"/>
    </location>
</feature>
<dbReference type="Pfam" id="PF00172">
    <property type="entry name" value="Zn_clus"/>
    <property type="match status" value="1"/>
</dbReference>
<proteinExistence type="predicted"/>
<dbReference type="GeneID" id="92209404"/>
<dbReference type="SMART" id="SM00066">
    <property type="entry name" value="GAL4"/>
    <property type="match status" value="1"/>
</dbReference>
<organism evidence="3 4">
    <name type="scientific">Lodderomyces beijingensis</name>
    <dbReference type="NCBI Taxonomy" id="1775926"/>
    <lineage>
        <taxon>Eukaryota</taxon>
        <taxon>Fungi</taxon>
        <taxon>Dikarya</taxon>
        <taxon>Ascomycota</taxon>
        <taxon>Saccharomycotina</taxon>
        <taxon>Pichiomycetes</taxon>
        <taxon>Debaryomycetaceae</taxon>
        <taxon>Candida/Lodderomyces clade</taxon>
        <taxon>Lodderomyces</taxon>
    </lineage>
</organism>
<dbReference type="PROSITE" id="PS00463">
    <property type="entry name" value="ZN2_CY6_FUNGAL_1"/>
    <property type="match status" value="1"/>
</dbReference>
<dbReference type="PROSITE" id="PS50048">
    <property type="entry name" value="ZN2_CY6_FUNGAL_2"/>
    <property type="match status" value="1"/>
</dbReference>
<evidence type="ECO:0000259" key="2">
    <source>
        <dbReference type="PROSITE" id="PS50048"/>
    </source>
</evidence>
<dbReference type="PANTHER" id="PTHR47784:SF5">
    <property type="entry name" value="STEROL UPTAKE CONTROL PROTEIN 2"/>
    <property type="match status" value="1"/>
</dbReference>
<dbReference type="EMBL" id="OZ022409">
    <property type="protein sequence ID" value="CAK9440108.1"/>
    <property type="molecule type" value="Genomic_DNA"/>
</dbReference>
<dbReference type="Proteomes" id="UP001497383">
    <property type="component" value="Chromosome 5"/>
</dbReference>
<dbReference type="PANTHER" id="PTHR47784">
    <property type="entry name" value="STEROL UPTAKE CONTROL PROTEIN 2"/>
    <property type="match status" value="1"/>
</dbReference>
<dbReference type="InterPro" id="IPR001138">
    <property type="entry name" value="Zn2Cys6_DnaBD"/>
</dbReference>
<reference evidence="3 4" key="1">
    <citation type="submission" date="2024-03" db="EMBL/GenBank/DDBJ databases">
        <authorList>
            <person name="Brejova B."/>
        </authorList>
    </citation>
    <scope>NUCLEOTIDE SEQUENCE [LARGE SCALE GENOMIC DNA]</scope>
    <source>
        <strain evidence="3 4">CBS 14171</strain>
    </source>
</reference>
<evidence type="ECO:0000256" key="1">
    <source>
        <dbReference type="SAM" id="MobiDB-lite"/>
    </source>
</evidence>
<evidence type="ECO:0000313" key="4">
    <source>
        <dbReference type="Proteomes" id="UP001497383"/>
    </source>
</evidence>
<dbReference type="InterPro" id="IPR053157">
    <property type="entry name" value="Sterol_Uptake_Regulator"/>
</dbReference>
<dbReference type="InterPro" id="IPR036864">
    <property type="entry name" value="Zn2-C6_fun-type_DNA-bd_sf"/>
</dbReference>
<evidence type="ECO:0000313" key="3">
    <source>
        <dbReference type="EMBL" id="CAK9440108.1"/>
    </source>
</evidence>
<feature type="compositionally biased region" description="Polar residues" evidence="1">
    <location>
        <begin position="78"/>
        <end position="90"/>
    </location>
</feature>
<accession>A0ABP0ZPB1</accession>
<name>A0ABP0ZPB1_9ASCO</name>
<dbReference type="Gene3D" id="4.10.240.10">
    <property type="entry name" value="Zn(2)-C6 fungal-type DNA-binding domain"/>
    <property type="match status" value="1"/>
</dbReference>
<dbReference type="RefSeq" id="XP_066831146.1">
    <property type="nucleotide sequence ID" value="XM_066974404.1"/>
</dbReference>
<feature type="domain" description="Zn(2)-C6 fungal-type" evidence="2">
    <location>
        <begin position="15"/>
        <end position="45"/>
    </location>
</feature>
<protein>
    <recommendedName>
        <fullName evidence="2">Zn(2)-C6 fungal-type domain-containing protein</fullName>
    </recommendedName>
</protein>
<keyword evidence="4" id="KW-1185">Reference proteome</keyword>
<gene>
    <name evidence="3" type="ORF">LODBEIA_P42080</name>
</gene>